<feature type="repeat" description="PPR" evidence="2">
    <location>
        <begin position="317"/>
        <end position="351"/>
    </location>
</feature>
<dbReference type="InterPro" id="IPR002885">
    <property type="entry name" value="PPR_rpt"/>
</dbReference>
<dbReference type="Proteomes" id="UP001179952">
    <property type="component" value="Unassembled WGS sequence"/>
</dbReference>
<dbReference type="PROSITE" id="PS51375">
    <property type="entry name" value="PPR"/>
    <property type="match status" value="7"/>
</dbReference>
<sequence length="567" mass="63831">MSSSTSPPPLRQPLPPPKHPLQSLSLGWSPLKELKQKKKKKKKPFLSPLDDTQRGNSASLASIQSFPVRITNQGENLGFDENHGSPTGERTKILDFDEKNLILVNENSALITKSGLGDLDFTRGNNGLSSSEEEEVDDEGIHSKVLNSQFVEGNNVISNVREKLVKGEIENLGTFGMDSDFNSLMLSLFRAKKFESVEKLFYDLVSLRLSPNSYSFSIMIRCLCEKNEPIEAKRILDEMILNGFYPNVVTFTFLIDCLCKRGRLSIAYEVLKIMRQSGCEPTIRTYNCLINGLCYVGRVEAAFDLLKKIEESLVKPDIYSFTTVMDGFCKVGRSKEAKMLLKEALELGLEPSTVTFNCLINGYCKEGSPLEGLRLLKEMKERNCKPDLISYSTLLHGLLKCSKDSVALRVYNEMVEFGFQSHERMVNTLVRRICRQSFLEAERLFEGIKAKGSCPSPYTYCLMIQAFAMRGKTDKAITNLCDMIRVGYLPRMKTYDMVIRALCGEGRVEDAFVVLVFVLGESRISSRDSYGLMIDELNRQERSICACLVYGLALKQGVVLHQRPKLG</sequence>
<reference evidence="4" key="2">
    <citation type="submission" date="2023-06" db="EMBL/GenBank/DDBJ databases">
        <authorList>
            <person name="Ma L."/>
            <person name="Liu K.-W."/>
            <person name="Li Z."/>
            <person name="Hsiao Y.-Y."/>
            <person name="Qi Y."/>
            <person name="Fu T."/>
            <person name="Tang G."/>
            <person name="Zhang D."/>
            <person name="Sun W.-H."/>
            <person name="Liu D.-K."/>
            <person name="Li Y."/>
            <person name="Chen G.-Z."/>
            <person name="Liu X.-D."/>
            <person name="Liao X.-Y."/>
            <person name="Jiang Y.-T."/>
            <person name="Yu X."/>
            <person name="Hao Y."/>
            <person name="Huang J."/>
            <person name="Zhao X.-W."/>
            <person name="Ke S."/>
            <person name="Chen Y.-Y."/>
            <person name="Wu W.-L."/>
            <person name="Hsu J.-L."/>
            <person name="Lin Y.-F."/>
            <person name="Huang M.-D."/>
            <person name="Li C.-Y."/>
            <person name="Huang L."/>
            <person name="Wang Z.-W."/>
            <person name="Zhao X."/>
            <person name="Zhong W.-Y."/>
            <person name="Peng D.-H."/>
            <person name="Ahmad S."/>
            <person name="Lan S."/>
            <person name="Zhang J.-S."/>
            <person name="Tsai W.-C."/>
            <person name="Van De Peer Y."/>
            <person name="Liu Z.-J."/>
        </authorList>
    </citation>
    <scope>NUCLEOTIDE SEQUENCE</scope>
    <source>
        <strain evidence="4">SCP</strain>
        <tissue evidence="4">Leaves</tissue>
    </source>
</reference>
<keyword evidence="1" id="KW-0677">Repeat</keyword>
<dbReference type="PANTHER" id="PTHR47942">
    <property type="entry name" value="TETRATRICOPEPTIDE REPEAT (TPR)-LIKE SUPERFAMILY PROTEIN-RELATED"/>
    <property type="match status" value="1"/>
</dbReference>
<feature type="compositionally biased region" description="Basic residues" evidence="3">
    <location>
        <begin position="35"/>
        <end position="44"/>
    </location>
</feature>
<proteinExistence type="predicted"/>
<protein>
    <recommendedName>
        <fullName evidence="6">Pentatricopeptide repeat-containing protein</fullName>
    </recommendedName>
</protein>
<dbReference type="EMBL" id="JAUJYN010000005">
    <property type="protein sequence ID" value="KAK1270689.1"/>
    <property type="molecule type" value="Genomic_DNA"/>
</dbReference>
<evidence type="ECO:0008006" key="6">
    <source>
        <dbReference type="Google" id="ProtNLM"/>
    </source>
</evidence>
<dbReference type="Pfam" id="PF13041">
    <property type="entry name" value="PPR_2"/>
    <property type="match status" value="3"/>
</dbReference>
<feature type="region of interest" description="Disordered" evidence="3">
    <location>
        <begin position="1"/>
        <end position="64"/>
    </location>
</feature>
<dbReference type="InterPro" id="IPR051222">
    <property type="entry name" value="PPR/CCM1_RNA-binding"/>
</dbReference>
<dbReference type="Pfam" id="PF01535">
    <property type="entry name" value="PPR"/>
    <property type="match status" value="2"/>
</dbReference>
<dbReference type="PANTHER" id="PTHR47942:SF16">
    <property type="entry name" value="PENTATRICOPEPTIDE REPEAT DOMAIN CONTAINING PROTEIN-RELATED"/>
    <property type="match status" value="1"/>
</dbReference>
<reference evidence="4" key="1">
    <citation type="journal article" date="2023" name="Nat. Commun.">
        <title>Diploid and tetraploid genomes of Acorus and the evolution of monocots.</title>
        <authorList>
            <person name="Ma L."/>
            <person name="Liu K.W."/>
            <person name="Li Z."/>
            <person name="Hsiao Y.Y."/>
            <person name="Qi Y."/>
            <person name="Fu T."/>
            <person name="Tang G.D."/>
            <person name="Zhang D."/>
            <person name="Sun W.H."/>
            <person name="Liu D.K."/>
            <person name="Li Y."/>
            <person name="Chen G.Z."/>
            <person name="Liu X.D."/>
            <person name="Liao X.Y."/>
            <person name="Jiang Y.T."/>
            <person name="Yu X."/>
            <person name="Hao Y."/>
            <person name="Huang J."/>
            <person name="Zhao X.W."/>
            <person name="Ke S."/>
            <person name="Chen Y.Y."/>
            <person name="Wu W.L."/>
            <person name="Hsu J.L."/>
            <person name="Lin Y.F."/>
            <person name="Huang M.D."/>
            <person name="Li C.Y."/>
            <person name="Huang L."/>
            <person name="Wang Z.W."/>
            <person name="Zhao X."/>
            <person name="Zhong W.Y."/>
            <person name="Peng D.H."/>
            <person name="Ahmad S."/>
            <person name="Lan S."/>
            <person name="Zhang J.S."/>
            <person name="Tsai W.C."/>
            <person name="Van de Peer Y."/>
            <person name="Liu Z.J."/>
        </authorList>
    </citation>
    <scope>NUCLEOTIDE SEQUENCE</scope>
    <source>
        <strain evidence="4">SCP</strain>
    </source>
</reference>
<dbReference type="Pfam" id="PF12854">
    <property type="entry name" value="PPR_1"/>
    <property type="match status" value="1"/>
</dbReference>
<keyword evidence="5" id="KW-1185">Reference proteome</keyword>
<dbReference type="InterPro" id="IPR011990">
    <property type="entry name" value="TPR-like_helical_dom_sf"/>
</dbReference>
<name>A0AAV9B214_ACOGR</name>
<feature type="repeat" description="PPR" evidence="2">
    <location>
        <begin position="282"/>
        <end position="316"/>
    </location>
</feature>
<feature type="compositionally biased region" description="Polar residues" evidence="3">
    <location>
        <begin position="54"/>
        <end position="64"/>
    </location>
</feature>
<accession>A0AAV9B214</accession>
<feature type="repeat" description="PPR" evidence="2">
    <location>
        <begin position="247"/>
        <end position="281"/>
    </location>
</feature>
<feature type="repeat" description="PPR" evidence="2">
    <location>
        <begin position="352"/>
        <end position="386"/>
    </location>
</feature>
<feature type="compositionally biased region" description="Pro residues" evidence="3">
    <location>
        <begin position="1"/>
        <end position="19"/>
    </location>
</feature>
<feature type="repeat" description="PPR" evidence="2">
    <location>
        <begin position="456"/>
        <end position="490"/>
    </location>
</feature>
<dbReference type="Gene3D" id="1.25.40.10">
    <property type="entry name" value="Tetratricopeptide repeat domain"/>
    <property type="match status" value="3"/>
</dbReference>
<dbReference type="NCBIfam" id="TIGR00756">
    <property type="entry name" value="PPR"/>
    <property type="match status" value="6"/>
</dbReference>
<evidence type="ECO:0000256" key="3">
    <source>
        <dbReference type="SAM" id="MobiDB-lite"/>
    </source>
</evidence>
<feature type="repeat" description="PPR" evidence="2">
    <location>
        <begin position="212"/>
        <end position="246"/>
    </location>
</feature>
<dbReference type="AlphaFoldDB" id="A0AAV9B214"/>
<feature type="repeat" description="PPR" evidence="2">
    <location>
        <begin position="387"/>
        <end position="421"/>
    </location>
</feature>
<evidence type="ECO:0000313" key="5">
    <source>
        <dbReference type="Proteomes" id="UP001179952"/>
    </source>
</evidence>
<evidence type="ECO:0000256" key="2">
    <source>
        <dbReference type="PROSITE-ProRule" id="PRU00708"/>
    </source>
</evidence>
<evidence type="ECO:0000256" key="1">
    <source>
        <dbReference type="ARBA" id="ARBA00022737"/>
    </source>
</evidence>
<organism evidence="4 5">
    <name type="scientific">Acorus gramineus</name>
    <name type="common">Dwarf sweet flag</name>
    <dbReference type="NCBI Taxonomy" id="55184"/>
    <lineage>
        <taxon>Eukaryota</taxon>
        <taxon>Viridiplantae</taxon>
        <taxon>Streptophyta</taxon>
        <taxon>Embryophyta</taxon>
        <taxon>Tracheophyta</taxon>
        <taxon>Spermatophyta</taxon>
        <taxon>Magnoliopsida</taxon>
        <taxon>Liliopsida</taxon>
        <taxon>Acoraceae</taxon>
        <taxon>Acorus</taxon>
    </lineage>
</organism>
<evidence type="ECO:0000313" key="4">
    <source>
        <dbReference type="EMBL" id="KAK1270689.1"/>
    </source>
</evidence>
<comment type="caution">
    <text evidence="4">The sequence shown here is derived from an EMBL/GenBank/DDBJ whole genome shotgun (WGS) entry which is preliminary data.</text>
</comment>
<gene>
    <name evidence="4" type="ORF">QJS04_geneDACA005828</name>
</gene>